<evidence type="ECO:0000313" key="2">
    <source>
        <dbReference type="Proteomes" id="UP001148629"/>
    </source>
</evidence>
<evidence type="ECO:0000313" key="1">
    <source>
        <dbReference type="EMBL" id="KAJ3530708.1"/>
    </source>
</evidence>
<organism evidence="1 2">
    <name type="scientific">Fusarium decemcellulare</name>
    <dbReference type="NCBI Taxonomy" id="57161"/>
    <lineage>
        <taxon>Eukaryota</taxon>
        <taxon>Fungi</taxon>
        <taxon>Dikarya</taxon>
        <taxon>Ascomycota</taxon>
        <taxon>Pezizomycotina</taxon>
        <taxon>Sordariomycetes</taxon>
        <taxon>Hypocreomycetidae</taxon>
        <taxon>Hypocreales</taxon>
        <taxon>Nectriaceae</taxon>
        <taxon>Fusarium</taxon>
        <taxon>Fusarium decemcellulare species complex</taxon>
    </lineage>
</organism>
<gene>
    <name evidence="1" type="ORF">NM208_g9205</name>
</gene>
<dbReference type="Proteomes" id="UP001148629">
    <property type="component" value="Unassembled WGS sequence"/>
</dbReference>
<reference evidence="1" key="1">
    <citation type="submission" date="2022-08" db="EMBL/GenBank/DDBJ databases">
        <title>Genome Sequence of Fusarium decemcellulare.</title>
        <authorList>
            <person name="Buettner E."/>
        </authorList>
    </citation>
    <scope>NUCLEOTIDE SEQUENCE</scope>
    <source>
        <strain evidence="1">Babe19</strain>
    </source>
</reference>
<comment type="caution">
    <text evidence="1">The sequence shown here is derived from an EMBL/GenBank/DDBJ whole genome shotgun (WGS) entry which is preliminary data.</text>
</comment>
<accession>A0ACC1S2E7</accession>
<protein>
    <submittedName>
        <fullName evidence="1">Uncharacterized protein</fullName>
    </submittedName>
</protein>
<dbReference type="EMBL" id="JANRMS010001140">
    <property type="protein sequence ID" value="KAJ3530708.1"/>
    <property type="molecule type" value="Genomic_DNA"/>
</dbReference>
<sequence>MALNGLRKMLSRSVLPAEPLPVVQLDQLRIPKKVLDISVTGRDALIHAHMLEHFVAIKTMVEIWAVRNLTDTESAWTFYINMAIKRLVQWLEASLQNRFSLEDIIPPLDVLLVWHALLQYPTIWDTLVYRTRIDFGRWNQELLLRALLDNVPGRFKPPPESIGVIQSIYETPDLYSLLDVSHAFLSSDRPDHTTQHLADMFLLQRRMLDIQTLRGSYSAAFDFHGAVDCQLKFAGQMLRFSWHHMYSSEPANERQFGTAIERYRRFMALTHFAPNIHTMQSFFHRQSLDFVPTLDIDLIWRTHMLAPRDYRWFCDNIRGNFLVHIPSPADLSNADRLTSQIYQHVYEEDYDLCLCWPCVAGRRGHAPGSSHLKWLIWPAAKVQSEDKLYRRRTSIIGVPLEFNVKQCSKCGSHPQRGCRQKDKKIHNNLGKRLPSRSRARSPSNQVPTSDSAIFSHPVTPMWTDSSLRSSSEPGPSSRPAARMRAPQWTSTQPSTITLLATPGPSPSNSQFELQNSSASSSTTPSLSNGSTYDSDNDKEYDPKGKSIARPVNQRPATPAFEGASHPPYRNVNVTRHNMGDTYGPRHVAEVEPGEWLGRFRNVLVPHKLVVAAAVIVIDLDCESEDGIQITALTNLLQPGLAAATFKSRCAPCLPPGRPGKANKTSATMAHPEITSSLNKEMMPLRAGDQACIFAGGLLQAVEAQVNRSRRMTCLHNLQHNEGGVSQRHMLGDSLELPADPRPAILQGPQRFSRALLQRAGKANAAGQLRSLKAIEHQTGFPTSSEVLSVDEDDVEAARFPYPSPWRTPLILILLQRGSQKVAHPLQSQRPEFEVGKQGSNLGGSRQPCSKRELRRP</sequence>
<proteinExistence type="predicted"/>
<name>A0ACC1S2E7_9HYPO</name>
<keyword evidence="2" id="KW-1185">Reference proteome</keyword>